<accession>A0A2U2AGA4</accession>
<evidence type="ECO:0000256" key="1">
    <source>
        <dbReference type="ARBA" id="ARBA00022490"/>
    </source>
</evidence>
<keyword evidence="2 5" id="KW-0132">Cell division</keyword>
<evidence type="ECO:0000256" key="3">
    <source>
        <dbReference type="ARBA" id="ARBA00023210"/>
    </source>
</evidence>
<dbReference type="Gene3D" id="1.10.3900.10">
    <property type="entry name" value="YacF-like"/>
    <property type="match status" value="1"/>
</dbReference>
<dbReference type="InterPro" id="IPR036268">
    <property type="entry name" value="ZapD_sf"/>
</dbReference>
<evidence type="ECO:0000256" key="2">
    <source>
        <dbReference type="ARBA" id="ARBA00022618"/>
    </source>
</evidence>
<keyword evidence="1" id="KW-0963">Cytoplasm</keyword>
<dbReference type="AlphaFoldDB" id="A0A2U2AGA4"/>
<dbReference type="EMBL" id="QEWQ01000001">
    <property type="protein sequence ID" value="PWD81694.1"/>
    <property type="molecule type" value="Genomic_DNA"/>
</dbReference>
<dbReference type="Gene3D" id="2.60.440.10">
    <property type="entry name" value="YacF-like domains"/>
    <property type="match status" value="1"/>
</dbReference>
<dbReference type="Pfam" id="PF07072">
    <property type="entry name" value="ZapD"/>
    <property type="match status" value="1"/>
</dbReference>
<evidence type="ECO:0000313" key="6">
    <source>
        <dbReference type="Proteomes" id="UP000245020"/>
    </source>
</evidence>
<organism evidence="5 6">
    <name type="scientific">Ignatzschineria ureiclastica</name>
    <dbReference type="NCBI Taxonomy" id="472582"/>
    <lineage>
        <taxon>Bacteria</taxon>
        <taxon>Pseudomonadati</taxon>
        <taxon>Pseudomonadota</taxon>
        <taxon>Gammaproteobacteria</taxon>
        <taxon>Cardiobacteriales</taxon>
        <taxon>Ignatzschineriaceae</taxon>
        <taxon>Ignatzschineria</taxon>
    </lineage>
</organism>
<proteinExistence type="predicted"/>
<dbReference type="GO" id="GO:0043093">
    <property type="term" value="P:FtsZ-dependent cytokinesis"/>
    <property type="evidence" value="ECO:0007669"/>
    <property type="project" value="TreeGrafter"/>
</dbReference>
<dbReference type="InterPro" id="IPR009777">
    <property type="entry name" value="ZapD"/>
</dbReference>
<dbReference type="GO" id="GO:0032153">
    <property type="term" value="C:cell division site"/>
    <property type="evidence" value="ECO:0007669"/>
    <property type="project" value="TreeGrafter"/>
</dbReference>
<keyword evidence="3" id="KW-0717">Septation</keyword>
<keyword evidence="6" id="KW-1185">Reference proteome</keyword>
<sequence>MIYEFPLTESIRRFLRIEMLVEQSLVYIEHDSEYSTIAAVRALLDLVTLVSKNDTKIELIKQLDTMMVTTSNSLEERQKAAELKDILGHQSFRAYDEIKENVFLNTLRQRFVIVGGICAFDLPVLHNWLSQPFEVRKQHFYEWMKVIDNILNAVKFVLSYIRQNSVEEECVFKHGFYYRSVKWRAALLRINTSGYHFFPEFSGNRHQLSIRLVEQETPWEPPRQVDTDITLKVEICGV</sequence>
<dbReference type="PANTHER" id="PTHR39455:SF1">
    <property type="entry name" value="CELL DIVISION PROTEIN ZAPD"/>
    <property type="match status" value="1"/>
</dbReference>
<dbReference type="PANTHER" id="PTHR39455">
    <property type="entry name" value="CELL DIVISION PROTEIN ZAPD"/>
    <property type="match status" value="1"/>
</dbReference>
<reference evidence="6" key="1">
    <citation type="submission" date="2018-05" db="EMBL/GenBank/DDBJ databases">
        <title>Ignatzschineria dubaiensis sp. nov., isolated from necrotic foot tissues of dromedaries (Camelus dromedarius) and associated maggots in Dubai, United Arab Emirates.</title>
        <authorList>
            <person name="Tsang C.C."/>
            <person name="Tang J.Y.M."/>
            <person name="Fong J.Y.H."/>
            <person name="Kinne J."/>
            <person name="Lee H.H."/>
            <person name="Joseph M."/>
            <person name="Jose S."/>
            <person name="Schuster R.K."/>
            <person name="Tang Y."/>
            <person name="Sivakumar S."/>
            <person name="Chen J.H.K."/>
            <person name="Teng J.L.L."/>
            <person name="Lau S.K.P."/>
            <person name="Wernery U."/>
            <person name="Woo P.C.Y."/>
        </authorList>
    </citation>
    <scope>NUCLEOTIDE SEQUENCE [LARGE SCALE GENOMIC DNA]</scope>
    <source>
        <strain evidence="6">KCTC 22644</strain>
    </source>
</reference>
<dbReference type="InterPro" id="IPR027462">
    <property type="entry name" value="ZapD_C"/>
</dbReference>
<comment type="caution">
    <text evidence="5">The sequence shown here is derived from an EMBL/GenBank/DDBJ whole genome shotgun (WGS) entry which is preliminary data.</text>
</comment>
<evidence type="ECO:0000256" key="4">
    <source>
        <dbReference type="ARBA" id="ARBA00023306"/>
    </source>
</evidence>
<gene>
    <name evidence="5" type="ORF">DC083_00395</name>
</gene>
<dbReference type="GO" id="GO:0000917">
    <property type="term" value="P:division septum assembly"/>
    <property type="evidence" value="ECO:0007669"/>
    <property type="project" value="UniProtKB-KW"/>
</dbReference>
<dbReference type="OrthoDB" id="5294622at2"/>
<dbReference type="Proteomes" id="UP000245020">
    <property type="component" value="Unassembled WGS sequence"/>
</dbReference>
<keyword evidence="4" id="KW-0131">Cell cycle</keyword>
<dbReference type="RefSeq" id="WP_109188326.1">
    <property type="nucleotide sequence ID" value="NZ_BMYA01000001.1"/>
</dbReference>
<protein>
    <submittedName>
        <fullName evidence="5">Cell division protein ZapD</fullName>
    </submittedName>
</protein>
<name>A0A2U2AGA4_9GAMM</name>
<dbReference type="SUPFAM" id="SSF160950">
    <property type="entry name" value="YacF-like"/>
    <property type="match status" value="1"/>
</dbReference>
<evidence type="ECO:0000313" key="5">
    <source>
        <dbReference type="EMBL" id="PWD81694.1"/>
    </source>
</evidence>